<dbReference type="AlphaFoldDB" id="A0A3S9ZPP4"/>
<dbReference type="Gene3D" id="3.40.309.10">
    <property type="entry name" value="Aldehyde Dehydrogenase, Chain A, domain 2"/>
    <property type="match status" value="1"/>
</dbReference>
<organism evidence="2 4">
    <name type="scientific">Streptomyces griseoviridis</name>
    <dbReference type="NCBI Taxonomy" id="45398"/>
    <lineage>
        <taxon>Bacteria</taxon>
        <taxon>Bacillati</taxon>
        <taxon>Actinomycetota</taxon>
        <taxon>Actinomycetes</taxon>
        <taxon>Kitasatosporales</taxon>
        <taxon>Streptomycetaceae</taxon>
        <taxon>Streptomyces</taxon>
    </lineage>
</organism>
<proteinExistence type="predicted"/>
<dbReference type="SUPFAM" id="SSF53720">
    <property type="entry name" value="ALDH-like"/>
    <property type="match status" value="1"/>
</dbReference>
<evidence type="ECO:0000313" key="4">
    <source>
        <dbReference type="Proteomes" id="UP000271291"/>
    </source>
</evidence>
<dbReference type="EMBL" id="CP034687">
    <property type="protein sequence ID" value="AZS89754.1"/>
    <property type="molecule type" value="Genomic_DNA"/>
</dbReference>
<dbReference type="EMBL" id="CP029078">
    <property type="protein sequence ID" value="QCN90879.1"/>
    <property type="molecule type" value="Genomic_DNA"/>
</dbReference>
<dbReference type="OrthoDB" id="6882680at2"/>
<keyword evidence="5" id="KW-1185">Reference proteome</keyword>
<evidence type="ECO:0000259" key="1">
    <source>
        <dbReference type="Pfam" id="PF00171"/>
    </source>
</evidence>
<accession>A0A3S9ZPP4</accession>
<evidence type="ECO:0000313" key="2">
    <source>
        <dbReference type="EMBL" id="AZS89754.1"/>
    </source>
</evidence>
<feature type="domain" description="Aldehyde dehydrogenase" evidence="1">
    <location>
        <begin position="2"/>
        <end position="56"/>
    </location>
</feature>
<reference evidence="2 4" key="2">
    <citation type="submission" date="2018-12" db="EMBL/GenBank/DDBJ databases">
        <title>Streptomyces griseoviridis F1-27 complete genome.</title>
        <authorList>
            <person name="Mariita R.M."/>
            <person name="Sello J.K."/>
        </authorList>
    </citation>
    <scope>NUCLEOTIDE SEQUENCE [LARGE SCALE GENOMIC DNA]</scope>
    <source>
        <strain evidence="2 4">F1-27</strain>
    </source>
</reference>
<dbReference type="Pfam" id="PF00171">
    <property type="entry name" value="Aldedh"/>
    <property type="match status" value="1"/>
</dbReference>
<evidence type="ECO:0000313" key="5">
    <source>
        <dbReference type="Proteomes" id="UP000501753"/>
    </source>
</evidence>
<dbReference type="InterPro" id="IPR016161">
    <property type="entry name" value="Ald_DH/histidinol_DH"/>
</dbReference>
<dbReference type="Proteomes" id="UP000271291">
    <property type="component" value="Chromosome"/>
</dbReference>
<dbReference type="GO" id="GO:0016620">
    <property type="term" value="F:oxidoreductase activity, acting on the aldehyde or oxo group of donors, NAD or NADP as acceptor"/>
    <property type="evidence" value="ECO:0007669"/>
    <property type="project" value="InterPro"/>
</dbReference>
<dbReference type="InterPro" id="IPR016163">
    <property type="entry name" value="Ald_DH_C"/>
</dbReference>
<dbReference type="KEGG" id="sgd:ELQ87_07465"/>
<protein>
    <submittedName>
        <fullName evidence="2">Aldehyde dehydrogenase family protein</fullName>
    </submittedName>
</protein>
<sequence>MGREEGAEVVIGDGRLGGEAYDRGFFAEPTIFDRVAPDMRIAQEEIFDPVPSVFTGRSVRPRARAAATLAAAMSSPEGTLLRRNPLAPACSARWTYASLSQMPSSTLVTFAEAARIASVVRSPSRRRICRFSMATAGESRVTSAIAVRPSGASTRQSRSGRVSLTARRAERNAWWPSTPRAQPLGRRFSMGCFRVFGSLMWGVLMS</sequence>
<reference evidence="3 5" key="1">
    <citation type="submission" date="2018-04" db="EMBL/GenBank/DDBJ databases">
        <title>Complete genome sequences of Streptomyces griseoviridis K61 and characterization of antagonistic properties of biological control agents.</title>
        <authorList>
            <person name="Mariita R.M."/>
            <person name="Sello J.K."/>
        </authorList>
    </citation>
    <scope>NUCLEOTIDE SEQUENCE [LARGE SCALE GENOMIC DNA]</scope>
    <source>
        <strain evidence="3 5">K61</strain>
    </source>
</reference>
<gene>
    <name evidence="3" type="ORF">DDJ31_31895</name>
    <name evidence="2" type="ORF">ELQ87_07465</name>
</gene>
<dbReference type="InterPro" id="IPR015590">
    <property type="entry name" value="Aldehyde_DH_dom"/>
</dbReference>
<name>A0A3S9ZPP4_STRGD</name>
<dbReference type="Proteomes" id="UP000501753">
    <property type="component" value="Chromosome"/>
</dbReference>
<evidence type="ECO:0000313" key="3">
    <source>
        <dbReference type="EMBL" id="QCN90879.1"/>
    </source>
</evidence>